<organism evidence="1">
    <name type="scientific">Desulfobacca acetoxidans</name>
    <dbReference type="NCBI Taxonomy" id="60893"/>
    <lineage>
        <taxon>Bacteria</taxon>
        <taxon>Pseudomonadati</taxon>
        <taxon>Thermodesulfobacteriota</taxon>
        <taxon>Desulfobaccia</taxon>
        <taxon>Desulfobaccales</taxon>
        <taxon>Desulfobaccaceae</taxon>
        <taxon>Desulfobacca</taxon>
    </lineage>
</organism>
<evidence type="ECO:0000313" key="1">
    <source>
        <dbReference type="EMBL" id="HGS04271.1"/>
    </source>
</evidence>
<reference evidence="1" key="1">
    <citation type="journal article" date="2020" name="mSystems">
        <title>Genome- and Community-Level Interaction Insights into Carbon Utilization and Element Cycling Functions of Hydrothermarchaeota in Hydrothermal Sediment.</title>
        <authorList>
            <person name="Zhou Z."/>
            <person name="Liu Y."/>
            <person name="Xu W."/>
            <person name="Pan J."/>
            <person name="Luo Z.H."/>
            <person name="Li M."/>
        </authorList>
    </citation>
    <scope>NUCLEOTIDE SEQUENCE [LARGE SCALE GENOMIC DNA]</scope>
    <source>
        <strain evidence="1">SpSt-548</strain>
    </source>
</reference>
<protein>
    <recommendedName>
        <fullName evidence="2">Class I SAM-dependent methyltransferase</fullName>
    </recommendedName>
</protein>
<comment type="caution">
    <text evidence="1">The sequence shown here is derived from an EMBL/GenBank/DDBJ whole genome shotgun (WGS) entry which is preliminary data.</text>
</comment>
<evidence type="ECO:0008006" key="2">
    <source>
        <dbReference type="Google" id="ProtNLM"/>
    </source>
</evidence>
<dbReference type="InterPro" id="IPR029063">
    <property type="entry name" value="SAM-dependent_MTases_sf"/>
</dbReference>
<dbReference type="AlphaFoldDB" id="A0A7V4G6X4"/>
<sequence>MPAEHFPWPLTGFRQRRAFEAWARERIRLPRPGEEPLGHLLPEEEWQALLSRGPAPEDWLPALSQATGVYFFPSREWPGRFIRWLRLCKVTRLLEAGAGRGYLTAALAPLAAAAGLQFKAVDNSQGEFQSGLARHPGVEAADAFALVRHYDPQAVLYAWPPPGQSLAPLFAAPGLRLIIVAGEGGGGITGAREDYLTLPWRKSAALSRFCRGRTGQIRHEVTIFERGAGGGKA</sequence>
<dbReference type="EMBL" id="DSXI01000046">
    <property type="protein sequence ID" value="HGS04271.1"/>
    <property type="molecule type" value="Genomic_DNA"/>
</dbReference>
<proteinExistence type="predicted"/>
<gene>
    <name evidence="1" type="ORF">ENT08_00765</name>
</gene>
<dbReference type="Gene3D" id="3.40.50.150">
    <property type="entry name" value="Vaccinia Virus protein VP39"/>
    <property type="match status" value="1"/>
</dbReference>
<dbReference type="SUPFAM" id="SSF53335">
    <property type="entry name" value="S-adenosyl-L-methionine-dependent methyltransferases"/>
    <property type="match status" value="1"/>
</dbReference>
<name>A0A7V4G6X4_9BACT</name>
<accession>A0A7V4G6X4</accession>